<evidence type="ECO:0000313" key="2">
    <source>
        <dbReference type="EMBL" id="CAJ2505892.1"/>
    </source>
</evidence>
<feature type="region of interest" description="Disordered" evidence="1">
    <location>
        <begin position="108"/>
        <end position="157"/>
    </location>
</feature>
<dbReference type="Pfam" id="PF19287">
    <property type="entry name" value="DUF5910"/>
    <property type="match status" value="1"/>
</dbReference>
<dbReference type="EMBL" id="CAUWAG010000008">
    <property type="protein sequence ID" value="CAJ2505892.1"/>
    <property type="molecule type" value="Genomic_DNA"/>
</dbReference>
<feature type="compositionally biased region" description="Polar residues" evidence="1">
    <location>
        <begin position="112"/>
        <end position="122"/>
    </location>
</feature>
<name>A0AAI8VJ84_9PEZI</name>
<accession>A0AAI8VJ84</accession>
<keyword evidence="3" id="KW-1185">Reference proteome</keyword>
<dbReference type="AlphaFoldDB" id="A0AAI8VJ84"/>
<sequence length="157" mass="17704">MFIKNLITAASEAESLAKEVRRNTEFENEAQRSQLGFGIYTSPSPGEYLTNMPGQTLSSNRYCVFYMDKALFKGIYSAWISETYEGSQLWETPEATIAKYVADDSGVDKENAQQTLRLSPFNNKPLEVADADPDLPRQQPRRPHHGEVRREGGRPAN</sequence>
<dbReference type="InterPro" id="IPR045564">
    <property type="entry name" value="DUF5910"/>
</dbReference>
<reference evidence="2" key="1">
    <citation type="submission" date="2023-10" db="EMBL/GenBank/DDBJ databases">
        <authorList>
            <person name="Hackl T."/>
        </authorList>
    </citation>
    <scope>NUCLEOTIDE SEQUENCE</scope>
</reference>
<gene>
    <name evidence="2" type="ORF">KHLLAP_LOCUS6360</name>
</gene>
<evidence type="ECO:0000313" key="3">
    <source>
        <dbReference type="Proteomes" id="UP001295740"/>
    </source>
</evidence>
<protein>
    <submittedName>
        <fullName evidence="2">Uu.00g000220.m01.CDS01</fullName>
    </submittedName>
</protein>
<proteinExistence type="predicted"/>
<comment type="caution">
    <text evidence="2">The sequence shown here is derived from an EMBL/GenBank/DDBJ whole genome shotgun (WGS) entry which is preliminary data.</text>
</comment>
<feature type="compositionally biased region" description="Basic and acidic residues" evidence="1">
    <location>
        <begin position="145"/>
        <end position="157"/>
    </location>
</feature>
<dbReference type="Proteomes" id="UP001295740">
    <property type="component" value="Unassembled WGS sequence"/>
</dbReference>
<organism evidence="2 3">
    <name type="scientific">Anthostomella pinea</name>
    <dbReference type="NCBI Taxonomy" id="933095"/>
    <lineage>
        <taxon>Eukaryota</taxon>
        <taxon>Fungi</taxon>
        <taxon>Dikarya</taxon>
        <taxon>Ascomycota</taxon>
        <taxon>Pezizomycotina</taxon>
        <taxon>Sordariomycetes</taxon>
        <taxon>Xylariomycetidae</taxon>
        <taxon>Xylariales</taxon>
        <taxon>Xylariaceae</taxon>
        <taxon>Anthostomella</taxon>
    </lineage>
</organism>
<evidence type="ECO:0000256" key="1">
    <source>
        <dbReference type="SAM" id="MobiDB-lite"/>
    </source>
</evidence>